<dbReference type="GO" id="GO:0007283">
    <property type="term" value="P:spermatogenesis"/>
    <property type="evidence" value="ECO:0000318"/>
    <property type="project" value="GO_Central"/>
</dbReference>
<evidence type="ECO:0000256" key="5">
    <source>
        <dbReference type="ARBA" id="ARBA00022490"/>
    </source>
</evidence>
<dbReference type="KEGG" id="tca:664438"/>
<dbReference type="Gene3D" id="1.10.30.10">
    <property type="entry name" value="High mobility group box domain"/>
    <property type="match status" value="1"/>
</dbReference>
<dbReference type="InterPro" id="IPR024970">
    <property type="entry name" value="Maelstrom"/>
</dbReference>
<evidence type="ECO:0000256" key="10">
    <source>
        <dbReference type="ARBA" id="ARBA00023254"/>
    </source>
</evidence>
<dbReference type="SUPFAM" id="SSF47095">
    <property type="entry name" value="HMG-box"/>
    <property type="match status" value="1"/>
</dbReference>
<dbReference type="GO" id="GO:0060964">
    <property type="term" value="P:regulation of miRNA-mediated gene silencing"/>
    <property type="evidence" value="ECO:0007669"/>
    <property type="project" value="InterPro"/>
</dbReference>
<evidence type="ECO:0000313" key="15">
    <source>
        <dbReference type="Proteomes" id="UP000007266"/>
    </source>
</evidence>
<dbReference type="EMBL" id="KQ971338">
    <property type="protein sequence ID" value="EFA02892.1"/>
    <property type="molecule type" value="Genomic_DNA"/>
</dbReference>
<reference evidence="14 15" key="2">
    <citation type="journal article" date="2010" name="Nucleic Acids Res.">
        <title>BeetleBase in 2010: revisions to provide comprehensive genomic information for Tribolium castaneum.</title>
        <authorList>
            <person name="Kim H.S."/>
            <person name="Murphy T."/>
            <person name="Xia J."/>
            <person name="Caragea D."/>
            <person name="Park Y."/>
            <person name="Beeman R.W."/>
            <person name="Lorenzen M.D."/>
            <person name="Butcher S."/>
            <person name="Manak J.R."/>
            <person name="Brown S.J."/>
        </authorList>
    </citation>
    <scope>GENOME REANNOTATION</scope>
    <source>
        <strain evidence="14 15">Georgia GA2</strain>
    </source>
</reference>
<dbReference type="GO" id="GO:0030154">
    <property type="term" value="P:cell differentiation"/>
    <property type="evidence" value="ECO:0007669"/>
    <property type="project" value="UniProtKB-KW"/>
</dbReference>
<evidence type="ECO:0000259" key="12">
    <source>
        <dbReference type="Pfam" id="PF09011"/>
    </source>
</evidence>
<comment type="subcellular location">
    <subcellularLocation>
        <location evidence="2">Cytoplasm</location>
    </subcellularLocation>
    <subcellularLocation>
        <location evidence="1">Nucleus</location>
    </subcellularLocation>
</comment>
<keyword evidence="4" id="KW-0217">Developmental protein</keyword>
<evidence type="ECO:0000256" key="7">
    <source>
        <dbReference type="ARBA" id="ARBA00023125"/>
    </source>
</evidence>
<dbReference type="GO" id="GO:0045892">
    <property type="term" value="P:negative regulation of DNA-templated transcription"/>
    <property type="evidence" value="ECO:0000318"/>
    <property type="project" value="GO_Central"/>
</dbReference>
<evidence type="ECO:0000256" key="6">
    <source>
        <dbReference type="ARBA" id="ARBA00022782"/>
    </source>
</evidence>
<keyword evidence="6" id="KW-0221">Differentiation</keyword>
<keyword evidence="9" id="KW-0539">Nucleus</keyword>
<dbReference type="InterPro" id="IPR036910">
    <property type="entry name" value="HMG_box_dom_sf"/>
</dbReference>
<dbReference type="PANTHER" id="PTHR21358:SF4">
    <property type="entry name" value="PROTEIN MAELSTROM HOMOLOG"/>
    <property type="match status" value="1"/>
</dbReference>
<comment type="similarity">
    <text evidence="3">Belongs to the maelstrom family.</text>
</comment>
<dbReference type="AlphaFoldDB" id="D2A077"/>
<name>D2A077_TRICA</name>
<evidence type="ECO:0000313" key="14">
    <source>
        <dbReference type="EMBL" id="EFA02892.1"/>
    </source>
</evidence>
<dbReference type="FunCoup" id="D2A077">
    <property type="interactions" value="43"/>
</dbReference>
<dbReference type="GO" id="GO:0007140">
    <property type="term" value="P:male meiotic nuclear division"/>
    <property type="evidence" value="ECO:0000318"/>
    <property type="project" value="GO_Central"/>
</dbReference>
<dbReference type="PANTHER" id="PTHR21358">
    <property type="entry name" value="PROTEIN MAELSTROM HOMOLOG"/>
    <property type="match status" value="1"/>
</dbReference>
<dbReference type="GO" id="GO:0043565">
    <property type="term" value="F:sequence-specific DNA binding"/>
    <property type="evidence" value="ECO:0000318"/>
    <property type="project" value="GO_Central"/>
</dbReference>
<dbReference type="PhylomeDB" id="D2A077"/>
<feature type="region of interest" description="Disordered" evidence="11">
    <location>
        <begin position="414"/>
        <end position="437"/>
    </location>
</feature>
<dbReference type="GO" id="GO:0005634">
    <property type="term" value="C:nucleus"/>
    <property type="evidence" value="ECO:0000318"/>
    <property type="project" value="GO_Central"/>
</dbReference>
<dbReference type="InParanoid" id="D2A077"/>
<keyword evidence="10" id="KW-0469">Meiosis</keyword>
<keyword evidence="5" id="KW-0963">Cytoplasm</keyword>
<dbReference type="Pfam" id="PF13017">
    <property type="entry name" value="Maelstrom"/>
    <property type="match status" value="1"/>
</dbReference>
<evidence type="ECO:0000256" key="9">
    <source>
        <dbReference type="ARBA" id="ARBA00023242"/>
    </source>
</evidence>
<keyword evidence="7" id="KW-0238">DNA-binding</keyword>
<dbReference type="InterPro" id="IPR009071">
    <property type="entry name" value="HMG_box_dom"/>
</dbReference>
<dbReference type="GO" id="GO:0043186">
    <property type="term" value="C:P granule"/>
    <property type="evidence" value="ECO:0000318"/>
    <property type="project" value="GO_Central"/>
</dbReference>
<evidence type="ECO:0000256" key="8">
    <source>
        <dbReference type="ARBA" id="ARBA00023158"/>
    </source>
</evidence>
<protein>
    <submittedName>
        <fullName evidence="14">Maelstrom</fullName>
    </submittedName>
</protein>
<evidence type="ECO:0000256" key="11">
    <source>
        <dbReference type="SAM" id="MobiDB-lite"/>
    </source>
</evidence>
<dbReference type="Pfam" id="PF09011">
    <property type="entry name" value="HMG_box_2"/>
    <property type="match status" value="1"/>
</dbReference>
<evidence type="ECO:0000256" key="2">
    <source>
        <dbReference type="ARBA" id="ARBA00004496"/>
    </source>
</evidence>
<proteinExistence type="inferred from homology"/>
<evidence type="ECO:0000256" key="4">
    <source>
        <dbReference type="ARBA" id="ARBA00022473"/>
    </source>
</evidence>
<dbReference type="OMA" id="KHEIFDH"/>
<gene>
    <name evidence="14" type="primary">AUGUSTUS-3.0.2_08172</name>
    <name evidence="14" type="ORF">TcasGA2_TC008172</name>
</gene>
<accession>D2A077</accession>
<organism evidence="14 15">
    <name type="scientific">Tribolium castaneum</name>
    <name type="common">Red flour beetle</name>
    <dbReference type="NCBI Taxonomy" id="7070"/>
    <lineage>
        <taxon>Eukaryota</taxon>
        <taxon>Metazoa</taxon>
        <taxon>Ecdysozoa</taxon>
        <taxon>Arthropoda</taxon>
        <taxon>Hexapoda</taxon>
        <taxon>Insecta</taxon>
        <taxon>Pterygota</taxon>
        <taxon>Neoptera</taxon>
        <taxon>Endopterygota</taxon>
        <taxon>Coleoptera</taxon>
        <taxon>Polyphaga</taxon>
        <taxon>Cucujiformia</taxon>
        <taxon>Tenebrionidae</taxon>
        <taxon>Tenebrionidae incertae sedis</taxon>
        <taxon>Tribolium</taxon>
    </lineage>
</organism>
<keyword evidence="8" id="KW-0943">RNA-mediated gene silencing</keyword>
<dbReference type="HOGENOM" id="CLU_567688_0_0_1"/>
<dbReference type="OrthoDB" id="24555at2759"/>
<sequence>MPPKKNKKSGKNGYWEFVLDCRNKHPNKQNMHEVQEYAARKWASMSKEERRPYEERALLAREMYSPARYTTDGIDIEVVERKERDEARKKQEMKDDITRTLKAAYFATDLDEKIFLVIHINHLAYYPTEDKYFICEIAIAAVSLKNGVEDVFHRIVKPGKLPLGYYGGALTHSKETHQMLELVQDEPYENNTREVFNEMTSFLKLWRGKGSDSIVYADEKTHEMITKVIDNFCQEFNYPDEIKVYNFQYLFFALRNSVAARTVWPTETYSSTELEKDLYSYTPDISCEFHEMSDISVYCSKSIVTRYCYTLCDHCCTDLNIQLVAGFHVPKNSRIAVDSSRTNSKAPSVCSTDDYRQAARSRVGSFSSTYDENYPALGSSRSSASSVVSFSSMRTPRNVGQPTKAATRIEQSFKAMSVRDHRNLNFPPKGYEKQNEK</sequence>
<evidence type="ECO:0000259" key="13">
    <source>
        <dbReference type="Pfam" id="PF13017"/>
    </source>
</evidence>
<reference evidence="14 15" key="1">
    <citation type="journal article" date="2008" name="Nature">
        <title>The genome of the model beetle and pest Tribolium castaneum.</title>
        <authorList>
            <consortium name="Tribolium Genome Sequencing Consortium"/>
            <person name="Richards S."/>
            <person name="Gibbs R.A."/>
            <person name="Weinstock G.M."/>
            <person name="Brown S.J."/>
            <person name="Denell R."/>
            <person name="Beeman R.W."/>
            <person name="Gibbs R."/>
            <person name="Beeman R.W."/>
            <person name="Brown S.J."/>
            <person name="Bucher G."/>
            <person name="Friedrich M."/>
            <person name="Grimmelikhuijzen C.J."/>
            <person name="Klingler M."/>
            <person name="Lorenzen M."/>
            <person name="Richards S."/>
            <person name="Roth S."/>
            <person name="Schroder R."/>
            <person name="Tautz D."/>
            <person name="Zdobnov E.M."/>
            <person name="Muzny D."/>
            <person name="Gibbs R.A."/>
            <person name="Weinstock G.M."/>
            <person name="Attaway T."/>
            <person name="Bell S."/>
            <person name="Buhay C.J."/>
            <person name="Chandrabose M.N."/>
            <person name="Chavez D."/>
            <person name="Clerk-Blankenburg K.P."/>
            <person name="Cree A."/>
            <person name="Dao M."/>
            <person name="Davis C."/>
            <person name="Chacko J."/>
            <person name="Dinh H."/>
            <person name="Dugan-Rocha S."/>
            <person name="Fowler G."/>
            <person name="Garner T.T."/>
            <person name="Garnes J."/>
            <person name="Gnirke A."/>
            <person name="Hawes A."/>
            <person name="Hernandez J."/>
            <person name="Hines S."/>
            <person name="Holder M."/>
            <person name="Hume J."/>
            <person name="Jhangiani S.N."/>
            <person name="Joshi V."/>
            <person name="Khan Z.M."/>
            <person name="Jackson L."/>
            <person name="Kovar C."/>
            <person name="Kowis A."/>
            <person name="Lee S."/>
            <person name="Lewis L.R."/>
            <person name="Margolis J."/>
            <person name="Morgan M."/>
            <person name="Nazareth L.V."/>
            <person name="Nguyen N."/>
            <person name="Okwuonu G."/>
            <person name="Parker D."/>
            <person name="Richards S."/>
            <person name="Ruiz S.J."/>
            <person name="Santibanez J."/>
            <person name="Savard J."/>
            <person name="Scherer S.E."/>
            <person name="Schneider B."/>
            <person name="Sodergren E."/>
            <person name="Tautz D."/>
            <person name="Vattahil S."/>
            <person name="Villasana D."/>
            <person name="White C.S."/>
            <person name="Wright R."/>
            <person name="Park Y."/>
            <person name="Beeman R.W."/>
            <person name="Lord J."/>
            <person name="Oppert B."/>
            <person name="Lorenzen M."/>
            <person name="Brown S."/>
            <person name="Wang L."/>
            <person name="Savard J."/>
            <person name="Tautz D."/>
            <person name="Richards S."/>
            <person name="Weinstock G."/>
            <person name="Gibbs R.A."/>
            <person name="Liu Y."/>
            <person name="Worley K."/>
            <person name="Weinstock G."/>
            <person name="Elsik C.G."/>
            <person name="Reese J.T."/>
            <person name="Elhaik E."/>
            <person name="Landan G."/>
            <person name="Graur D."/>
            <person name="Arensburger P."/>
            <person name="Atkinson P."/>
            <person name="Beeman R.W."/>
            <person name="Beidler J."/>
            <person name="Brown S.J."/>
            <person name="Demuth J.P."/>
            <person name="Drury D.W."/>
            <person name="Du Y.Z."/>
            <person name="Fujiwara H."/>
            <person name="Lorenzen M."/>
            <person name="Maselli V."/>
            <person name="Osanai M."/>
            <person name="Park Y."/>
            <person name="Robertson H.M."/>
            <person name="Tu Z."/>
            <person name="Wang J.J."/>
            <person name="Wang S."/>
            <person name="Richards S."/>
            <person name="Song H."/>
            <person name="Zhang L."/>
            <person name="Sodergren E."/>
            <person name="Werner D."/>
            <person name="Stanke M."/>
            <person name="Morgenstern B."/>
            <person name="Solovyev V."/>
            <person name="Kosarev P."/>
            <person name="Brown G."/>
            <person name="Chen H.C."/>
            <person name="Ermolaeva O."/>
            <person name="Hlavina W."/>
            <person name="Kapustin Y."/>
            <person name="Kiryutin B."/>
            <person name="Kitts P."/>
            <person name="Maglott D."/>
            <person name="Pruitt K."/>
            <person name="Sapojnikov V."/>
            <person name="Souvorov A."/>
            <person name="Mackey A.J."/>
            <person name="Waterhouse R.M."/>
            <person name="Wyder S."/>
            <person name="Zdobnov E.M."/>
            <person name="Zdobnov E.M."/>
            <person name="Wyder S."/>
            <person name="Kriventseva E.V."/>
            <person name="Kadowaki T."/>
            <person name="Bork P."/>
            <person name="Aranda M."/>
            <person name="Bao R."/>
            <person name="Beermann A."/>
            <person name="Berns N."/>
            <person name="Bolognesi R."/>
            <person name="Bonneton F."/>
            <person name="Bopp D."/>
            <person name="Brown S.J."/>
            <person name="Bucher G."/>
            <person name="Butts T."/>
            <person name="Chaumot A."/>
            <person name="Denell R.E."/>
            <person name="Ferrier D.E."/>
            <person name="Friedrich M."/>
            <person name="Gordon C.M."/>
            <person name="Jindra M."/>
            <person name="Klingler M."/>
            <person name="Lan Q."/>
            <person name="Lattorff H.M."/>
            <person name="Laudet V."/>
            <person name="von Levetsow C."/>
            <person name="Liu Z."/>
            <person name="Lutz R."/>
            <person name="Lynch J.A."/>
            <person name="da Fonseca R.N."/>
            <person name="Posnien N."/>
            <person name="Reuter R."/>
            <person name="Roth S."/>
            <person name="Savard J."/>
            <person name="Schinko J.B."/>
            <person name="Schmitt C."/>
            <person name="Schoppmeier M."/>
            <person name="Schroder R."/>
            <person name="Shippy T.D."/>
            <person name="Simonnet F."/>
            <person name="Marques-Souza H."/>
            <person name="Tautz D."/>
            <person name="Tomoyasu Y."/>
            <person name="Trauner J."/>
            <person name="Van der Zee M."/>
            <person name="Vervoort M."/>
            <person name="Wittkopp N."/>
            <person name="Wimmer E.A."/>
            <person name="Yang X."/>
            <person name="Jones A.K."/>
            <person name="Sattelle D.B."/>
            <person name="Ebert P.R."/>
            <person name="Nelson D."/>
            <person name="Scott J.G."/>
            <person name="Beeman R.W."/>
            <person name="Muthukrishnan S."/>
            <person name="Kramer K.J."/>
            <person name="Arakane Y."/>
            <person name="Beeman R.W."/>
            <person name="Zhu Q."/>
            <person name="Hogenkamp D."/>
            <person name="Dixit R."/>
            <person name="Oppert B."/>
            <person name="Jiang H."/>
            <person name="Zou Z."/>
            <person name="Marshall J."/>
            <person name="Elpidina E."/>
            <person name="Vinokurov K."/>
            <person name="Oppert C."/>
            <person name="Zou Z."/>
            <person name="Evans J."/>
            <person name="Lu Z."/>
            <person name="Zhao P."/>
            <person name="Sumathipala N."/>
            <person name="Altincicek B."/>
            <person name="Vilcinskas A."/>
            <person name="Williams M."/>
            <person name="Hultmark D."/>
            <person name="Hetru C."/>
            <person name="Jiang H."/>
            <person name="Grimmelikhuijzen C.J."/>
            <person name="Hauser F."/>
            <person name="Cazzamali G."/>
            <person name="Williamson M."/>
            <person name="Park Y."/>
            <person name="Li B."/>
            <person name="Tanaka Y."/>
            <person name="Predel R."/>
            <person name="Neupert S."/>
            <person name="Schachtner J."/>
            <person name="Verleyen P."/>
            <person name="Raible F."/>
            <person name="Bork P."/>
            <person name="Friedrich M."/>
            <person name="Walden K.K."/>
            <person name="Robertson H.M."/>
            <person name="Angeli S."/>
            <person name="Foret S."/>
            <person name="Bucher G."/>
            <person name="Schuetz S."/>
            <person name="Maleszka R."/>
            <person name="Wimmer E.A."/>
            <person name="Beeman R.W."/>
            <person name="Lorenzen M."/>
            <person name="Tomoyasu Y."/>
            <person name="Miller S.C."/>
            <person name="Grossmann D."/>
            <person name="Bucher G."/>
        </authorList>
    </citation>
    <scope>NUCLEOTIDE SEQUENCE [LARGE SCALE GENOMIC DNA]</scope>
    <source>
        <strain evidence="14 15">Georgia GA2</strain>
    </source>
</reference>
<keyword evidence="15" id="KW-1185">Reference proteome</keyword>
<feature type="domain" description="Maelstrom" evidence="13">
    <location>
        <begin position="127"/>
        <end position="334"/>
    </location>
</feature>
<feature type="domain" description="HMG box" evidence="12">
    <location>
        <begin position="6"/>
        <end position="65"/>
    </location>
</feature>
<evidence type="ECO:0000256" key="3">
    <source>
        <dbReference type="ARBA" id="ARBA00007057"/>
    </source>
</evidence>
<dbReference type="STRING" id="7070.D2A077"/>
<dbReference type="Proteomes" id="UP000007266">
    <property type="component" value="Linkage group 4"/>
</dbReference>
<dbReference type="eggNOG" id="ENOG502QTQB">
    <property type="taxonomic scope" value="Eukaryota"/>
</dbReference>
<dbReference type="InterPro" id="IPR039259">
    <property type="entry name" value="Protein_maelstrom"/>
</dbReference>
<dbReference type="GO" id="GO:0034587">
    <property type="term" value="P:piRNA processing"/>
    <property type="evidence" value="ECO:0000318"/>
    <property type="project" value="GO_Central"/>
</dbReference>
<evidence type="ECO:0000256" key="1">
    <source>
        <dbReference type="ARBA" id="ARBA00004123"/>
    </source>
</evidence>